<gene>
    <name evidence="1" type="ORF">D806_004340</name>
</gene>
<dbReference type="InterPro" id="IPR014347">
    <property type="entry name" value="Tautomerase/MIF_sf"/>
</dbReference>
<reference evidence="1 2" key="1">
    <citation type="journal article" date="2013" name="Genome Announc.">
        <title>Draft genome sequence of MKD8, a conjugal recipient Mycobacterium smegmatis strain.</title>
        <authorList>
            <person name="Gray T.A."/>
            <person name="Palumbo M.J."/>
            <person name="Derbyshire K.M."/>
        </authorList>
    </citation>
    <scope>NUCLEOTIDE SEQUENCE [LARGE SCALE GENOMIC DNA]</scope>
    <source>
        <strain evidence="1 2">MKD8</strain>
    </source>
</reference>
<evidence type="ECO:0000313" key="2">
    <source>
        <dbReference type="Proteomes" id="UP000011200"/>
    </source>
</evidence>
<proteinExistence type="predicted"/>
<name>A0A2U9PIC2_MYCSE</name>
<accession>A0A2U9PIC2</accession>
<dbReference type="AlphaFoldDB" id="A0A2U9PIC2"/>
<dbReference type="PANTHER" id="PTHR38460">
    <property type="entry name" value="TAUTOMERASE YOLI-RELATED"/>
    <property type="match status" value="1"/>
</dbReference>
<reference evidence="2" key="2">
    <citation type="submission" date="2018-03" db="EMBL/GenBank/DDBJ databases">
        <authorList>
            <person name="Derbyshire K."/>
            <person name="Gray T.A."/>
            <person name="Champion M."/>
        </authorList>
    </citation>
    <scope>NUCLEOTIDE SEQUENCE [LARGE SCALE GENOMIC DNA]</scope>
    <source>
        <strain evidence="2">MKD8</strain>
    </source>
</reference>
<organism evidence="1 2">
    <name type="scientific">Mycolicibacterium smegmatis (strain MKD8)</name>
    <name type="common">Mycobacterium smegmatis</name>
    <dbReference type="NCBI Taxonomy" id="1214915"/>
    <lineage>
        <taxon>Bacteria</taxon>
        <taxon>Bacillati</taxon>
        <taxon>Actinomycetota</taxon>
        <taxon>Actinomycetes</taxon>
        <taxon>Mycobacteriales</taxon>
        <taxon>Mycobacteriaceae</taxon>
        <taxon>Mycolicibacterium</taxon>
    </lineage>
</organism>
<evidence type="ECO:0000313" key="1">
    <source>
        <dbReference type="EMBL" id="AWT51428.1"/>
    </source>
</evidence>
<dbReference type="EMBL" id="CP027541">
    <property type="protein sequence ID" value="AWT51428.1"/>
    <property type="molecule type" value="Genomic_DNA"/>
</dbReference>
<dbReference type="InterPro" id="IPR037479">
    <property type="entry name" value="Tauto_MSAD"/>
</dbReference>
<dbReference type="Gene3D" id="3.30.429.10">
    <property type="entry name" value="Macrophage Migration Inhibitory Factor"/>
    <property type="match status" value="1"/>
</dbReference>
<dbReference type="SUPFAM" id="SSF55331">
    <property type="entry name" value="Tautomerase/MIF"/>
    <property type="match status" value="1"/>
</dbReference>
<dbReference type="Pfam" id="PF14552">
    <property type="entry name" value="Tautomerase_2"/>
    <property type="match status" value="1"/>
</dbReference>
<sequence>MSHPRGVDCSSRLLYLALNAVPDRSTDMPLLKFTLREGRTPQQIRQLLDSAHAAVVQAFGIPERDRYQVVDERESGQVIALDTGLGIDRSENLVIIEIVSRRRTVSQKQRLYELLAEHLHRDCGLDPDDLIVSIVENEDADWSFGRGRAQFLTGELA</sequence>
<dbReference type="Proteomes" id="UP000011200">
    <property type="component" value="Chromosome"/>
</dbReference>
<protein>
    <submittedName>
        <fullName evidence="1">4-oxalocrotonate tautomerase</fullName>
    </submittedName>
</protein>
<dbReference type="PANTHER" id="PTHR38460:SF1">
    <property type="entry name" value="TAUTOMERASE YOLI-RELATED"/>
    <property type="match status" value="1"/>
</dbReference>